<dbReference type="EMBL" id="BK014731">
    <property type="protein sequence ID" value="DAD73191.1"/>
    <property type="molecule type" value="Genomic_DNA"/>
</dbReference>
<reference evidence="1" key="1">
    <citation type="journal article" date="2021" name="Proc. Natl. Acad. Sci. U.S.A.">
        <title>A Catalog of Tens of Thousands of Viruses from Human Metagenomes Reveals Hidden Associations with Chronic Diseases.</title>
        <authorList>
            <person name="Tisza M.J."/>
            <person name="Buck C.B."/>
        </authorList>
    </citation>
    <scope>NUCLEOTIDE SEQUENCE</scope>
    <source>
        <strain evidence="1">Ct25F5</strain>
    </source>
</reference>
<organism evidence="1">
    <name type="scientific">Myoviridae sp. ct25F5</name>
    <dbReference type="NCBI Taxonomy" id="2826604"/>
    <lineage>
        <taxon>Viruses</taxon>
        <taxon>Duplodnaviria</taxon>
        <taxon>Heunggongvirae</taxon>
        <taxon>Uroviricota</taxon>
        <taxon>Caudoviricetes</taxon>
    </lineage>
</organism>
<accession>A0A8S5LTN8</accession>
<protein>
    <submittedName>
        <fullName evidence="1">TEA/ATTS domain</fullName>
    </submittedName>
</protein>
<proteinExistence type="predicted"/>
<name>A0A8S5LTN8_9CAUD</name>
<sequence length="32" mass="3667">MSKSNKHPAPARCFFYASRKQVASRLQLKQTS</sequence>
<evidence type="ECO:0000313" key="1">
    <source>
        <dbReference type="EMBL" id="DAD73191.1"/>
    </source>
</evidence>